<gene>
    <name evidence="1" type="ORF">GCM10010411_59350</name>
</gene>
<dbReference type="RefSeq" id="WP_344545757.1">
    <property type="nucleotide sequence ID" value="NZ_BAAATD010000008.1"/>
</dbReference>
<name>A0ABP6CH73_9ACTN</name>
<reference evidence="2" key="1">
    <citation type="journal article" date="2019" name="Int. J. Syst. Evol. Microbiol.">
        <title>The Global Catalogue of Microorganisms (GCM) 10K type strain sequencing project: providing services to taxonomists for standard genome sequencing and annotation.</title>
        <authorList>
            <consortium name="The Broad Institute Genomics Platform"/>
            <consortium name="The Broad Institute Genome Sequencing Center for Infectious Disease"/>
            <person name="Wu L."/>
            <person name="Ma J."/>
        </authorList>
    </citation>
    <scope>NUCLEOTIDE SEQUENCE [LARGE SCALE GENOMIC DNA]</scope>
    <source>
        <strain evidence="2">JCM 6833</strain>
    </source>
</reference>
<evidence type="ECO:0000313" key="2">
    <source>
        <dbReference type="Proteomes" id="UP001501509"/>
    </source>
</evidence>
<organism evidence="1 2">
    <name type="scientific">Actinomadura fulvescens</name>
    <dbReference type="NCBI Taxonomy" id="46160"/>
    <lineage>
        <taxon>Bacteria</taxon>
        <taxon>Bacillati</taxon>
        <taxon>Actinomycetota</taxon>
        <taxon>Actinomycetes</taxon>
        <taxon>Streptosporangiales</taxon>
        <taxon>Thermomonosporaceae</taxon>
        <taxon>Actinomadura</taxon>
    </lineage>
</organism>
<dbReference type="EMBL" id="BAAATD010000008">
    <property type="protein sequence ID" value="GAA2616380.1"/>
    <property type="molecule type" value="Genomic_DNA"/>
</dbReference>
<dbReference type="InterPro" id="IPR009351">
    <property type="entry name" value="AlkZ-like"/>
</dbReference>
<dbReference type="PANTHER" id="PTHR38479:SF2">
    <property type="entry name" value="WINGED HELIX DNA-BINDING DOMAIN-CONTAINING PROTEIN"/>
    <property type="match status" value="1"/>
</dbReference>
<keyword evidence="1" id="KW-0238">DNA-binding</keyword>
<accession>A0ABP6CH73</accession>
<proteinExistence type="predicted"/>
<sequence length="378" mass="41721">MTTEAAGSMTTTPATAGPVLDRRSLNRALLARQLLLDRHELPVLDAIEHLTGMQAQAPTPPYIGLWSRLAGFEFGELARLLTEREVVRTVLMRGTLHLVSARDALALRPLTQVIMDRNLRTANGRDLSGLDLPAVEAAARELFTEPRTDKEMRALLAARFPGGEPELLNWAARTVIPLAQIPPRGIWGKSGLATHTTLETWLGRALDTEPSLERLVLRYLAAFGPATVQDVQHWSGLTGLGQVVERLAPRLVTFADENGRVLYDLPDAPRPDPGTPAPVRLVPDFDNLTLSHADRTRIVSEEHRKRLFTVNGIIRAAVLVDGFVHGMWKHEKKRGVATVRVELFEPVSENDRTALVDEAERLLAAAYPEAGSREVEFV</sequence>
<dbReference type="Pfam" id="PF06224">
    <property type="entry name" value="AlkZ-like"/>
    <property type="match status" value="1"/>
</dbReference>
<dbReference type="GO" id="GO:0003677">
    <property type="term" value="F:DNA binding"/>
    <property type="evidence" value="ECO:0007669"/>
    <property type="project" value="UniProtKB-KW"/>
</dbReference>
<comment type="caution">
    <text evidence="1">The sequence shown here is derived from an EMBL/GenBank/DDBJ whole genome shotgun (WGS) entry which is preliminary data.</text>
</comment>
<protein>
    <submittedName>
        <fullName evidence="1">Winged helix DNA-binding domain-containing protein</fullName>
    </submittedName>
</protein>
<evidence type="ECO:0000313" key="1">
    <source>
        <dbReference type="EMBL" id="GAA2616380.1"/>
    </source>
</evidence>
<dbReference type="Proteomes" id="UP001501509">
    <property type="component" value="Unassembled WGS sequence"/>
</dbReference>
<dbReference type="PANTHER" id="PTHR38479">
    <property type="entry name" value="LMO0824 PROTEIN"/>
    <property type="match status" value="1"/>
</dbReference>
<keyword evidence="2" id="KW-1185">Reference proteome</keyword>